<evidence type="ECO:0000256" key="8">
    <source>
        <dbReference type="PIRSR" id="PIRSR611782-2"/>
    </source>
</evidence>
<evidence type="ECO:0000256" key="7">
    <source>
        <dbReference type="PIRSR" id="PIRSR611782-1"/>
    </source>
</evidence>
<evidence type="ECO:0000256" key="4">
    <source>
        <dbReference type="ARBA" id="ARBA00022737"/>
    </source>
</evidence>
<dbReference type="Pfam" id="PF13365">
    <property type="entry name" value="Trypsin_2"/>
    <property type="match status" value="1"/>
</dbReference>
<proteinExistence type="inferred from homology"/>
<dbReference type="NCBIfam" id="TIGR02037">
    <property type="entry name" value="degP_htrA_DO"/>
    <property type="match status" value="1"/>
</dbReference>
<dbReference type="Proteomes" id="UP000825051">
    <property type="component" value="Chromosome"/>
</dbReference>
<dbReference type="SMART" id="SM00228">
    <property type="entry name" value="PDZ"/>
    <property type="match status" value="2"/>
</dbReference>
<keyword evidence="2" id="KW-0645">Protease</keyword>
<dbReference type="PROSITE" id="PS50106">
    <property type="entry name" value="PDZ"/>
    <property type="match status" value="1"/>
</dbReference>
<dbReference type="InterPro" id="IPR011782">
    <property type="entry name" value="Pept_S1C_Do"/>
</dbReference>
<feature type="active site" description="Charge relay system" evidence="7">
    <location>
        <position position="119"/>
    </location>
</feature>
<feature type="domain" description="PDZ" evidence="10">
    <location>
        <begin position="271"/>
        <end position="363"/>
    </location>
</feature>
<organism evidence="11 12">
    <name type="scientific">Horticoccus luteus</name>
    <dbReference type="NCBI Taxonomy" id="2862869"/>
    <lineage>
        <taxon>Bacteria</taxon>
        <taxon>Pseudomonadati</taxon>
        <taxon>Verrucomicrobiota</taxon>
        <taxon>Opitutia</taxon>
        <taxon>Opitutales</taxon>
        <taxon>Opitutaceae</taxon>
        <taxon>Horticoccus</taxon>
    </lineage>
</organism>
<evidence type="ECO:0000256" key="5">
    <source>
        <dbReference type="ARBA" id="ARBA00022801"/>
    </source>
</evidence>
<feature type="chain" id="PRO_5034368652" evidence="9">
    <location>
        <begin position="25"/>
        <end position="470"/>
    </location>
</feature>
<dbReference type="RefSeq" id="WP_220161451.1">
    <property type="nucleotide sequence ID" value="NZ_CP080507.1"/>
</dbReference>
<dbReference type="Gene3D" id="2.30.42.10">
    <property type="match status" value="2"/>
</dbReference>
<dbReference type="PANTHER" id="PTHR22939">
    <property type="entry name" value="SERINE PROTEASE FAMILY S1C HTRA-RELATED"/>
    <property type="match status" value="1"/>
</dbReference>
<sequence length="470" mass="49330">MLRPLIFALSALLVPATGIGAAGAASPGVSHPMPALKIDRSPVGEGQSALVTSYADIVEPVQRAVVSVYSTKIVREEVPMAPILRQFFGGAVPERESKQEGLGSGVIVSAGGYILTNNHVVADADELKVLLPDGREFIAKVIGTDPKTDIAVIKIDVADLPFVTLADSDKLRVGDIVFAVGNPLDVGQTVTMGIISAKGRTKLGLLQDVAGYESFIQTDAAINPGNSGGALIDAKGRLIGINSAIFSNTHTNIGIGFAIPVNLAASIMTSLIETGKVTRGNLGVTTELVGPENAEAFKLPKDVRGLAVTDLAPGGPAQKAGVKRADVIVGINDRKVTSVEEMRLYVAQLRPGAPVQIKVMRDGVEHVLNATVGILDDQPDELLAGVKVAAVSDDVRRSLGLNPRIGGVLITNIAPDSDYRDRLVEGVVIVEINRTAINDPASARAALRPGRNLFLVYFRGVFRYVTVAVK</sequence>
<dbReference type="InterPro" id="IPR001478">
    <property type="entry name" value="PDZ"/>
</dbReference>
<keyword evidence="5" id="KW-0378">Hydrolase</keyword>
<feature type="active site" description="Charge relay system" evidence="7">
    <location>
        <position position="227"/>
    </location>
</feature>
<dbReference type="GO" id="GO:0006508">
    <property type="term" value="P:proteolysis"/>
    <property type="evidence" value="ECO:0007669"/>
    <property type="project" value="UniProtKB-KW"/>
</dbReference>
<feature type="binding site" evidence="8">
    <location>
        <begin position="225"/>
        <end position="227"/>
    </location>
    <ligand>
        <name>substrate</name>
    </ligand>
</feature>
<dbReference type="GO" id="GO:0004252">
    <property type="term" value="F:serine-type endopeptidase activity"/>
    <property type="evidence" value="ECO:0007669"/>
    <property type="project" value="InterPro"/>
</dbReference>
<evidence type="ECO:0000313" key="11">
    <source>
        <dbReference type="EMBL" id="QYM78347.1"/>
    </source>
</evidence>
<feature type="binding site" evidence="8">
    <location>
        <position position="119"/>
    </location>
    <ligand>
        <name>substrate</name>
    </ligand>
</feature>
<keyword evidence="4" id="KW-0677">Repeat</keyword>
<dbReference type="FunFam" id="2.40.10.10:FF:000001">
    <property type="entry name" value="Periplasmic serine protease DegS"/>
    <property type="match status" value="1"/>
</dbReference>
<evidence type="ECO:0000256" key="1">
    <source>
        <dbReference type="ARBA" id="ARBA00010541"/>
    </source>
</evidence>
<feature type="signal peptide" evidence="9">
    <location>
        <begin position="1"/>
        <end position="24"/>
    </location>
</feature>
<comment type="similarity">
    <text evidence="1">Belongs to the peptidase S1C family.</text>
</comment>
<evidence type="ECO:0000259" key="10">
    <source>
        <dbReference type="PROSITE" id="PS50106"/>
    </source>
</evidence>
<dbReference type="PANTHER" id="PTHR22939:SF129">
    <property type="entry name" value="SERINE PROTEASE HTRA2, MITOCHONDRIAL"/>
    <property type="match status" value="1"/>
</dbReference>
<dbReference type="SUPFAM" id="SSF50494">
    <property type="entry name" value="Trypsin-like serine proteases"/>
    <property type="match status" value="1"/>
</dbReference>
<dbReference type="SUPFAM" id="SSF50156">
    <property type="entry name" value="PDZ domain-like"/>
    <property type="match status" value="2"/>
</dbReference>
<dbReference type="InterPro" id="IPR036034">
    <property type="entry name" value="PDZ_sf"/>
</dbReference>
<evidence type="ECO:0000256" key="2">
    <source>
        <dbReference type="ARBA" id="ARBA00022670"/>
    </source>
</evidence>
<accession>A0A8F9TVH7</accession>
<protein>
    <submittedName>
        <fullName evidence="11">Do family serine endopeptidase</fullName>
    </submittedName>
</protein>
<evidence type="ECO:0000313" key="12">
    <source>
        <dbReference type="Proteomes" id="UP000825051"/>
    </source>
</evidence>
<feature type="active site" description="Charge relay system" evidence="7">
    <location>
        <position position="149"/>
    </location>
</feature>
<evidence type="ECO:0000256" key="3">
    <source>
        <dbReference type="ARBA" id="ARBA00022729"/>
    </source>
</evidence>
<reference evidence="11" key="1">
    <citation type="submission" date="2021-08" db="EMBL/GenBank/DDBJ databases">
        <title>Genome of a novel bacterium of the phylum Verrucomicrobia, Oleiharenicola sp. KSB-15.</title>
        <authorList>
            <person name="Chung J.-H."/>
            <person name="Ahn J.-H."/>
            <person name="Yoon Y."/>
            <person name="Kim D.-Y."/>
            <person name="An S.-H."/>
            <person name="Park I."/>
            <person name="Yeon J."/>
        </authorList>
    </citation>
    <scope>NUCLEOTIDE SEQUENCE</scope>
    <source>
        <strain evidence="11">KSB-15</strain>
    </source>
</reference>
<dbReference type="Pfam" id="PF13180">
    <property type="entry name" value="PDZ_2"/>
    <property type="match status" value="1"/>
</dbReference>
<dbReference type="InterPro" id="IPR001940">
    <property type="entry name" value="Peptidase_S1C"/>
</dbReference>
<dbReference type="AlphaFoldDB" id="A0A8F9TVH7"/>
<dbReference type="InterPro" id="IPR009003">
    <property type="entry name" value="Peptidase_S1_PA"/>
</dbReference>
<keyword evidence="3 9" id="KW-0732">Signal</keyword>
<name>A0A8F9TVH7_9BACT</name>
<dbReference type="PRINTS" id="PR00834">
    <property type="entry name" value="PROTEASES2C"/>
</dbReference>
<dbReference type="KEGG" id="ole:K0B96_13715"/>
<keyword evidence="12" id="KW-1185">Reference proteome</keyword>
<feature type="binding site" evidence="8">
    <location>
        <position position="149"/>
    </location>
    <ligand>
        <name>substrate</name>
    </ligand>
</feature>
<evidence type="ECO:0000256" key="6">
    <source>
        <dbReference type="ARBA" id="ARBA00022825"/>
    </source>
</evidence>
<evidence type="ECO:0000256" key="9">
    <source>
        <dbReference type="SAM" id="SignalP"/>
    </source>
</evidence>
<gene>
    <name evidence="11" type="ORF">K0B96_13715</name>
</gene>
<dbReference type="Gene3D" id="2.40.10.120">
    <property type="match status" value="1"/>
</dbReference>
<dbReference type="EMBL" id="CP080507">
    <property type="protein sequence ID" value="QYM78347.1"/>
    <property type="molecule type" value="Genomic_DNA"/>
</dbReference>
<keyword evidence="6" id="KW-0720">Serine protease</keyword>